<sequence length="214" mass="25339">MLKVTKEEILKKLVSVSNESLNRIEVIEWAKLIAESYPLNLVNLNDVVLEEAFKTLQISTLKMNELATEYCKNDDSYFIRKEDYDYWIQILNSKGIFNINISEELKIADPRQKFTIAENANCQINVTSSEFSSLSGINDRRSFDDLYYNSYVRFWFKEEYEFFIHWDMNIGYKNGTVYSNFTNSNDAIDAIKKITNRPYIISWKNDFKENKNRD</sequence>
<accession>A0AB73MKQ3</accession>
<gene>
    <name evidence="1" type="ORF">BWD14_18280</name>
</gene>
<dbReference type="RefSeq" id="WP_076637974.1">
    <property type="nucleotide sequence ID" value="NZ_MTSU01000026.1"/>
</dbReference>
<protein>
    <submittedName>
        <fullName evidence="1">Uncharacterized protein</fullName>
    </submittedName>
</protein>
<dbReference type="EMBL" id="MTSU01000026">
    <property type="protein sequence ID" value="ONF91115.1"/>
    <property type="molecule type" value="Genomic_DNA"/>
</dbReference>
<dbReference type="AlphaFoldDB" id="A0AB73MKQ3"/>
<dbReference type="Proteomes" id="UP000189337">
    <property type="component" value="Unassembled WGS sequence"/>
</dbReference>
<evidence type="ECO:0000313" key="1">
    <source>
        <dbReference type="EMBL" id="ONF91115.1"/>
    </source>
</evidence>
<evidence type="ECO:0000313" key="2">
    <source>
        <dbReference type="Proteomes" id="UP000189337"/>
    </source>
</evidence>
<comment type="caution">
    <text evidence="1">The sequence shown here is derived from an EMBL/GenBank/DDBJ whole genome shotgun (WGS) entry which is preliminary data.</text>
</comment>
<reference evidence="1 2" key="1">
    <citation type="submission" date="2017-01" db="EMBL/GenBank/DDBJ databases">
        <title>Comparative genomic analysis of Brazilian Leptospira santarosai.</title>
        <authorList>
            <person name="Moreno L.Z."/>
            <person name="Miraglia F."/>
            <person name="Kremer F.S."/>
            <person name="Eslabao M.R."/>
            <person name="Lilenbaum W."/>
            <person name="Dellagostin O.A."/>
            <person name="Moreno A.M."/>
        </authorList>
    </citation>
    <scope>NUCLEOTIDE SEQUENCE [LARGE SCALE GENOMIC DNA]</scope>
    <source>
        <strain evidence="1 2">M52/8-19</strain>
    </source>
</reference>
<proteinExistence type="predicted"/>
<name>A0AB73MKQ3_9LEPT</name>
<organism evidence="1 2">
    <name type="scientific">Leptospira santarosai</name>
    <dbReference type="NCBI Taxonomy" id="28183"/>
    <lineage>
        <taxon>Bacteria</taxon>
        <taxon>Pseudomonadati</taxon>
        <taxon>Spirochaetota</taxon>
        <taxon>Spirochaetia</taxon>
        <taxon>Leptospirales</taxon>
        <taxon>Leptospiraceae</taxon>
        <taxon>Leptospira</taxon>
    </lineage>
</organism>